<dbReference type="PANTHER" id="PTHR12126">
    <property type="entry name" value="NADH-UBIQUINONE OXIDOREDUCTASE 39 KDA SUBUNIT-RELATED"/>
    <property type="match status" value="1"/>
</dbReference>
<accession>A0A1Y5S6G4</accession>
<dbReference type="Proteomes" id="UP000193077">
    <property type="component" value="Unassembled WGS sequence"/>
</dbReference>
<evidence type="ECO:0000259" key="1">
    <source>
        <dbReference type="Pfam" id="PF01370"/>
    </source>
</evidence>
<protein>
    <recommendedName>
        <fullName evidence="1">NAD-dependent epimerase/dehydratase domain-containing protein</fullName>
    </recommendedName>
</protein>
<dbReference type="PANTHER" id="PTHR12126:SF11">
    <property type="entry name" value="NADH DEHYDROGENASE [UBIQUINONE] 1 ALPHA SUBCOMPLEX SUBUNIT 9, MITOCHONDRIAL"/>
    <property type="match status" value="1"/>
</dbReference>
<evidence type="ECO:0000313" key="3">
    <source>
        <dbReference type="Proteomes" id="UP000193077"/>
    </source>
</evidence>
<sequence length="207" mass="21546">MPKAIVLGGYGLIGSACMRALALAGFDVVGIGRSRSAAAASGGTNAWIIRDIPSITVDQWREFLTGVDVVVNASGALQDGLRDDLEAIHVTAVSRLAQAAADLPVRIIQISAAGVSEQATTAFMRSKARGDKALMQTAQDWVVYRPTLLLAPQAYGGTALLRAVAAVPFVQPIVLPDARIQTVHMDDVTDAVMSAAKGRIPAGPSQS</sequence>
<dbReference type="Gene3D" id="3.40.50.720">
    <property type="entry name" value="NAD(P)-binding Rossmann-like Domain"/>
    <property type="match status" value="1"/>
</dbReference>
<keyword evidence="3" id="KW-1185">Reference proteome</keyword>
<gene>
    <name evidence="2" type="ORF">TRL7639_01492</name>
</gene>
<dbReference type="PROSITE" id="PS51257">
    <property type="entry name" value="PROKAR_LIPOPROTEIN"/>
    <property type="match status" value="1"/>
</dbReference>
<dbReference type="InterPro" id="IPR051207">
    <property type="entry name" value="ComplexI_NDUFA9_subunit"/>
</dbReference>
<name>A0A1Y5S6G4_9RHOB</name>
<dbReference type="RefSeq" id="WP_235820281.1">
    <property type="nucleotide sequence ID" value="NZ_FWFO01000001.1"/>
</dbReference>
<dbReference type="InterPro" id="IPR036291">
    <property type="entry name" value="NAD(P)-bd_dom_sf"/>
</dbReference>
<reference evidence="2 3" key="1">
    <citation type="submission" date="2017-03" db="EMBL/GenBank/DDBJ databases">
        <authorList>
            <person name="Afonso C.L."/>
            <person name="Miller P.J."/>
            <person name="Scott M.A."/>
            <person name="Spackman E."/>
            <person name="Goraichik I."/>
            <person name="Dimitrov K.M."/>
            <person name="Suarez D.L."/>
            <person name="Swayne D.E."/>
        </authorList>
    </citation>
    <scope>NUCLEOTIDE SEQUENCE [LARGE SCALE GENOMIC DNA]</scope>
    <source>
        <strain evidence="2 3">CECT 7639</strain>
    </source>
</reference>
<proteinExistence type="predicted"/>
<organism evidence="2 3">
    <name type="scientific">Falsiruegeria litorea R37</name>
    <dbReference type="NCBI Taxonomy" id="1200284"/>
    <lineage>
        <taxon>Bacteria</taxon>
        <taxon>Pseudomonadati</taxon>
        <taxon>Pseudomonadota</taxon>
        <taxon>Alphaproteobacteria</taxon>
        <taxon>Rhodobacterales</taxon>
        <taxon>Roseobacteraceae</taxon>
        <taxon>Falsiruegeria</taxon>
    </lineage>
</organism>
<evidence type="ECO:0000313" key="2">
    <source>
        <dbReference type="EMBL" id="SLN33587.1"/>
    </source>
</evidence>
<dbReference type="AlphaFoldDB" id="A0A1Y5S6G4"/>
<dbReference type="GO" id="GO:0044877">
    <property type="term" value="F:protein-containing complex binding"/>
    <property type="evidence" value="ECO:0007669"/>
    <property type="project" value="TreeGrafter"/>
</dbReference>
<dbReference type="Pfam" id="PF01370">
    <property type="entry name" value="Epimerase"/>
    <property type="match status" value="1"/>
</dbReference>
<feature type="domain" description="NAD-dependent epimerase/dehydratase" evidence="1">
    <location>
        <begin position="5"/>
        <end position="117"/>
    </location>
</feature>
<dbReference type="SUPFAM" id="SSF51735">
    <property type="entry name" value="NAD(P)-binding Rossmann-fold domains"/>
    <property type="match status" value="1"/>
</dbReference>
<dbReference type="EMBL" id="FWFO01000001">
    <property type="protein sequence ID" value="SLN33587.1"/>
    <property type="molecule type" value="Genomic_DNA"/>
</dbReference>
<dbReference type="InterPro" id="IPR001509">
    <property type="entry name" value="Epimerase_deHydtase"/>
</dbReference>